<dbReference type="GO" id="GO:0052572">
    <property type="term" value="P:response to host immune response"/>
    <property type="evidence" value="ECO:0007669"/>
    <property type="project" value="TreeGrafter"/>
</dbReference>
<dbReference type="Proteomes" id="UP000230551">
    <property type="component" value="Unassembled WGS sequence"/>
</dbReference>
<comment type="caution">
    <text evidence="4">The sequence shown here is derived from an EMBL/GenBank/DDBJ whole genome shotgun (WGS) entry which is preliminary data.</text>
</comment>
<name>A0A2G5PFN1_9MYCO</name>
<reference evidence="4 5" key="1">
    <citation type="journal article" date="2017" name="Infect. Genet. Evol.">
        <title>The new phylogeny of the genus Mycobacterium: The old and the news.</title>
        <authorList>
            <person name="Tortoli E."/>
            <person name="Fedrizzi T."/>
            <person name="Meehan C.J."/>
            <person name="Trovato A."/>
            <person name="Grottola A."/>
            <person name="Giacobazzi E."/>
            <person name="Serpini G.F."/>
            <person name="Tagliazucchi S."/>
            <person name="Fabio A."/>
            <person name="Bettua C."/>
            <person name="Bertorelli R."/>
            <person name="Frascaro F."/>
            <person name="De Sanctis V."/>
            <person name="Pecorari M."/>
            <person name="Jousson O."/>
            <person name="Segata N."/>
            <person name="Cirillo D.M."/>
        </authorList>
    </citation>
    <scope>NUCLEOTIDE SEQUENCE [LARGE SCALE GENOMIC DNA]</scope>
    <source>
        <strain evidence="4 5">CIP1034565</strain>
    </source>
</reference>
<dbReference type="InterPro" id="IPR038332">
    <property type="entry name" value="PPE_sf"/>
</dbReference>
<sequence length="473" mass="50227">MAAPVWMAFPPEVHSAQLFGGPGPGAMLASSAAWTGLGVEYTTAAAELTSILAAVNTGAWQGPSAEMYVAAHTPYLAWLEQQAVNAATSAAAQQTTAAAYTTALATMPTLPELALNHVIHGVLVATNFLGINTIPIAVNEADYVRMWVQAATTMGAYDAVSTAAMMPATQPSQPAPMIMAADSGMVAKAALEPGQTTHLTPSWWSQNPIIKALADYLRNTVGEFGGNQLAYLIQYPLDAIQWLATNPSAALPFLLLAGYQAFFQPVGWGTWIGIFTSPLWLPMLGAIALGVIGGVLSQLNLGPDFNPVDVPAEDTGTQQQQYPVAPGTPLPGPAGVGAPATPAPRRWRMRSGWIPRKASARHCATTTASRRRRRPSPRRPRPPRWRPPPRPSARRAGPAAPRSRTADASTSTRTWRPTRCPTRQPPRPRSSGSGTPAPPPTPPRPPARAPVRWAPPARSPAPRRPPTPKPPRD</sequence>
<dbReference type="OrthoDB" id="4753487at2"/>
<keyword evidence="5" id="KW-1185">Reference proteome</keyword>
<dbReference type="InterPro" id="IPR000030">
    <property type="entry name" value="PPE_dom"/>
</dbReference>
<feature type="domain" description="PPE" evidence="3">
    <location>
        <begin position="6"/>
        <end position="167"/>
    </location>
</feature>
<evidence type="ECO:0000256" key="2">
    <source>
        <dbReference type="SAM" id="MobiDB-lite"/>
    </source>
</evidence>
<feature type="compositionally biased region" description="Low complexity" evidence="2">
    <location>
        <begin position="394"/>
        <end position="422"/>
    </location>
</feature>
<dbReference type="RefSeq" id="WP_090588774.1">
    <property type="nucleotide sequence ID" value="NZ_FJNX01000026.1"/>
</dbReference>
<organism evidence="4 5">
    <name type="scientific">Mycolicibacterium brumae</name>
    <dbReference type="NCBI Taxonomy" id="85968"/>
    <lineage>
        <taxon>Bacteria</taxon>
        <taxon>Bacillati</taxon>
        <taxon>Actinomycetota</taxon>
        <taxon>Actinomycetes</taxon>
        <taxon>Mycobacteriales</taxon>
        <taxon>Mycobacteriaceae</taxon>
        <taxon>Mycolicibacterium</taxon>
    </lineage>
</organism>
<dbReference type="SUPFAM" id="SSF140459">
    <property type="entry name" value="PE/PPE dimer-like"/>
    <property type="match status" value="1"/>
</dbReference>
<gene>
    <name evidence="4" type="ORF">CQY22_002315</name>
</gene>
<evidence type="ECO:0000259" key="3">
    <source>
        <dbReference type="Pfam" id="PF00823"/>
    </source>
</evidence>
<evidence type="ECO:0000313" key="5">
    <source>
        <dbReference type="Proteomes" id="UP000230551"/>
    </source>
</evidence>
<dbReference type="PRINTS" id="PR01217">
    <property type="entry name" value="PRICHEXTENSN"/>
</dbReference>
<dbReference type="EMBL" id="PDCN02000002">
    <property type="protein sequence ID" value="PIB77112.1"/>
    <property type="molecule type" value="Genomic_DNA"/>
</dbReference>
<dbReference type="Gene3D" id="1.20.1260.20">
    <property type="entry name" value="PPE superfamily"/>
    <property type="match status" value="1"/>
</dbReference>
<accession>A0A2G5PFN1</accession>
<evidence type="ECO:0000256" key="1">
    <source>
        <dbReference type="ARBA" id="ARBA00010652"/>
    </source>
</evidence>
<feature type="compositionally biased region" description="Pro residues" evidence="2">
    <location>
        <begin position="436"/>
        <end position="448"/>
    </location>
</feature>
<protein>
    <submittedName>
        <fullName evidence="4">PPE family protein</fullName>
    </submittedName>
</protein>
<feature type="region of interest" description="Disordered" evidence="2">
    <location>
        <begin position="307"/>
        <end position="473"/>
    </location>
</feature>
<dbReference type="Pfam" id="PF00823">
    <property type="entry name" value="PPE"/>
    <property type="match status" value="1"/>
</dbReference>
<feature type="compositionally biased region" description="Basic residues" evidence="2">
    <location>
        <begin position="369"/>
        <end position="384"/>
    </location>
</feature>
<feature type="compositionally biased region" description="Pro residues" evidence="2">
    <location>
        <begin position="457"/>
        <end position="473"/>
    </location>
</feature>
<comment type="similarity">
    <text evidence="1">Belongs to the mycobacterial PPE family.</text>
</comment>
<proteinExistence type="inferred from homology"/>
<dbReference type="PANTHER" id="PTHR46766:SF1">
    <property type="entry name" value="GLUTAMINE-RICH PROTEIN 2"/>
    <property type="match status" value="1"/>
</dbReference>
<evidence type="ECO:0000313" key="4">
    <source>
        <dbReference type="EMBL" id="PIB77112.1"/>
    </source>
</evidence>
<dbReference type="PANTHER" id="PTHR46766">
    <property type="entry name" value="GLUTAMINE-RICH PROTEIN 2"/>
    <property type="match status" value="1"/>
</dbReference>
<dbReference type="AlphaFoldDB" id="A0A2G5PFN1"/>